<accession>A0ABQ7J674</accession>
<evidence type="ECO:0000313" key="2">
    <source>
        <dbReference type="Proteomes" id="UP000823046"/>
    </source>
</evidence>
<evidence type="ECO:0000313" key="1">
    <source>
        <dbReference type="EMBL" id="KAF8819474.1"/>
    </source>
</evidence>
<proteinExistence type="predicted"/>
<organism evidence="1 2">
    <name type="scientific">Cardiosporidium cionae</name>
    <dbReference type="NCBI Taxonomy" id="476202"/>
    <lineage>
        <taxon>Eukaryota</taxon>
        <taxon>Sar</taxon>
        <taxon>Alveolata</taxon>
        <taxon>Apicomplexa</taxon>
        <taxon>Aconoidasida</taxon>
        <taxon>Nephromycida</taxon>
        <taxon>Cardiosporidium</taxon>
    </lineage>
</organism>
<reference evidence="1 2" key="1">
    <citation type="journal article" date="2020" name="bioRxiv">
        <title>Metabolic contributions of an alphaproteobacterial endosymbiont in the apicomplexan Cardiosporidium cionae.</title>
        <authorList>
            <person name="Hunter E.S."/>
            <person name="Paight C.J."/>
            <person name="Lane C.E."/>
        </authorList>
    </citation>
    <scope>NUCLEOTIDE SEQUENCE [LARGE SCALE GENOMIC DNA]</scope>
    <source>
        <strain evidence="1">ESH_2018</strain>
    </source>
</reference>
<keyword evidence="2" id="KW-1185">Reference proteome</keyword>
<dbReference type="EMBL" id="JADAQX010000740">
    <property type="protein sequence ID" value="KAF8819474.1"/>
    <property type="molecule type" value="Genomic_DNA"/>
</dbReference>
<name>A0ABQ7J674_9APIC</name>
<sequence length="407" mass="46120">MHIVYNAYQGTSMPPFFNGLYVGMHTRGNIFRLVVLLQPRLLCLTYCVASVIKNLKNIKGNSFLQLKLVRSTLSLEFPINFEYTKEEWPSSLSLPTCVPLSALPSAGRIQLKAQIFIWQKLLQRKDSLWFYDAETSIGFSQSVHPPLVTIVSDSNSFSQGMHTLPITFFSASIRTSHSPEDASSSLGLMDTPTLSLPSSSPRISFVVKMHIEAMALLPQSLCTSEAIYGALRSSFLHTLQQIEEQVMLSFLPCEKLAWNFSQNEDTPSLPFPNCLQCELSLPEDTHEDALHLHLQIQFHTFTFPFSSIPLCFHSVEMKAIRRYWLDIFELEYRPLFVSAAALPSSSSSLDPLLSTKLINPHATLASGPKWISSSYRSLHLVQGLYEYFHYDQVRIFIEYPFSIILSF</sequence>
<comment type="caution">
    <text evidence="1">The sequence shown here is derived from an EMBL/GenBank/DDBJ whole genome shotgun (WGS) entry which is preliminary data.</text>
</comment>
<protein>
    <submittedName>
        <fullName evidence="1">Peptidase family c78 protein</fullName>
    </submittedName>
</protein>
<gene>
    <name evidence="1" type="ORF">IE077_000964</name>
</gene>
<dbReference type="Proteomes" id="UP000823046">
    <property type="component" value="Unassembled WGS sequence"/>
</dbReference>